<keyword evidence="6" id="KW-1185">Reference proteome</keyword>
<reference evidence="5" key="2">
    <citation type="journal article" date="2023" name="IMA Fungus">
        <title>Comparative genomic study of the Penicillium genus elucidates a diverse pangenome and 15 lateral gene transfer events.</title>
        <authorList>
            <person name="Petersen C."/>
            <person name="Sorensen T."/>
            <person name="Nielsen M.R."/>
            <person name="Sondergaard T.E."/>
            <person name="Sorensen J.L."/>
            <person name="Fitzpatrick D.A."/>
            <person name="Frisvad J.C."/>
            <person name="Nielsen K.L."/>
        </authorList>
    </citation>
    <scope>NUCLEOTIDE SEQUENCE</scope>
    <source>
        <strain evidence="5">IBT 30761</strain>
    </source>
</reference>
<comment type="caution">
    <text evidence="5">The sequence shown here is derived from an EMBL/GenBank/DDBJ whole genome shotgun (WGS) entry which is preliminary data.</text>
</comment>
<dbReference type="InterPro" id="IPR010347">
    <property type="entry name" value="Tdp1"/>
</dbReference>
<dbReference type="GO" id="GO:0003690">
    <property type="term" value="F:double-stranded DNA binding"/>
    <property type="evidence" value="ECO:0007669"/>
    <property type="project" value="TreeGrafter"/>
</dbReference>
<gene>
    <name evidence="5" type="ORF">N7532_002471</name>
</gene>
<dbReference type="Gene3D" id="3.30.870.10">
    <property type="entry name" value="Endonuclease Chain A"/>
    <property type="match status" value="2"/>
</dbReference>
<evidence type="ECO:0000256" key="1">
    <source>
        <dbReference type="PIRSR" id="PIRSR610347-1"/>
    </source>
</evidence>
<dbReference type="OrthoDB" id="47785at2759"/>
<dbReference type="Pfam" id="PF06087">
    <property type="entry name" value="Tyr-DNA_phospho"/>
    <property type="match status" value="1"/>
</dbReference>
<dbReference type="AlphaFoldDB" id="A0A9W9G0E8"/>
<reference evidence="5" key="1">
    <citation type="submission" date="2022-11" db="EMBL/GenBank/DDBJ databases">
        <authorList>
            <person name="Petersen C."/>
        </authorList>
    </citation>
    <scope>NUCLEOTIDE SEQUENCE</scope>
    <source>
        <strain evidence="5">IBT 30761</strain>
    </source>
</reference>
<dbReference type="GO" id="GO:0005634">
    <property type="term" value="C:nucleus"/>
    <property type="evidence" value="ECO:0007669"/>
    <property type="project" value="InterPro"/>
</dbReference>
<dbReference type="RefSeq" id="XP_056477937.1">
    <property type="nucleotide sequence ID" value="XM_056614965.1"/>
</dbReference>
<feature type="compositionally biased region" description="Polar residues" evidence="4">
    <location>
        <begin position="21"/>
        <end position="44"/>
    </location>
</feature>
<name>A0A9W9G0E8_9EURO</name>
<feature type="compositionally biased region" description="Polar residues" evidence="4">
    <location>
        <begin position="232"/>
        <end position="245"/>
    </location>
</feature>
<feature type="binding site" evidence="2">
    <location>
        <position position="596"/>
    </location>
    <ligand>
        <name>substrate</name>
    </ligand>
</feature>
<sequence length="705" mass="77529">MPPDDLYDPMVAAAIKASLEDTQAPTGSASQSSPQAQNLQSRSSAKPVVDLTNDSDNDSDLQVVFPKSNSMVGSETDADASEDDDDLKQAIALSLDTSTSPVNESRKSLQGTPQNQGTKSESSPHNTASGQGFLGLDRKQMEQERLLRLNKRKADSQETSPSQPPAKSVKAHEMPGSSATTVSSASVPGPSSRPANQPTVDGTDIRASSLDIEFVSSKKATSDTPMADYSRQHTSMPQSVPRSGTGIQWALGTVKKTRLSNSPRKPNDISIEEVLQREDLEIAVLSSFLWQYEWVLSKLDTNRTLIRFVVHAETEQQMELEAESAGISNLRFTFPSLEGQISIMHSKLMLLFHPGYLRIAVPTANLIAVDWGVGDVMENSVFIIDLPQKSQKNGPAEDIHPQFYHDLVYFLKASSYPQTIIDKLAGFDFSETARYAFVHTIGGAHQDEKWRWTGYTGLGRAVANLGLRTQAPISVDFITSSLGSLSEDLLRGFYLACKGDDGTTDYQFRNTKPSLRAKSPLQNISREWTDRFRVYFPSARTVDGVARSVHRPARDIGGTVCFSSKYWNAPKMPRHVLKDCQSERNVLMHNKIAFVKVSEPIPFSEDTECRGWAYVGSANLSESAWGRLVKDRVTGAPKLNCRNWECGVLIPVISEISASKAPADSRSETDSNNLSVALFNDTIPVPMKTPAENLAAGREPWFFRD</sequence>
<dbReference type="Proteomes" id="UP001149074">
    <property type="component" value="Unassembled WGS sequence"/>
</dbReference>
<evidence type="ECO:0000313" key="5">
    <source>
        <dbReference type="EMBL" id="KAJ5109826.1"/>
    </source>
</evidence>
<dbReference type="PANTHER" id="PTHR12415:SF4">
    <property type="entry name" value="TYROSYL-DNA PHOSPHODIESTERASE DOMAIN-CONTAINING PROTEIN"/>
    <property type="match status" value="1"/>
</dbReference>
<evidence type="ECO:0000256" key="3">
    <source>
        <dbReference type="PIRSR" id="PIRSR610347-3"/>
    </source>
</evidence>
<feature type="site" description="Interaction with DNA" evidence="3">
    <location>
        <position position="621"/>
    </location>
</feature>
<dbReference type="InterPro" id="IPR003903">
    <property type="entry name" value="UIM_dom"/>
</dbReference>
<feature type="compositionally biased region" description="Low complexity" evidence="4">
    <location>
        <begin position="175"/>
        <end position="189"/>
    </location>
</feature>
<evidence type="ECO:0000313" key="6">
    <source>
        <dbReference type="Proteomes" id="UP001149074"/>
    </source>
</evidence>
<dbReference type="PROSITE" id="PS50330">
    <property type="entry name" value="UIM"/>
    <property type="match status" value="1"/>
</dbReference>
<protein>
    <submittedName>
        <fullName evidence="5">Tyrosyl-DNA phosphodiesterase-domain-containing protein</fullName>
    </submittedName>
</protein>
<feature type="active site" description="Nucleophile" evidence="1">
    <location>
        <position position="345"/>
    </location>
</feature>
<dbReference type="GO" id="GO:0003697">
    <property type="term" value="F:single-stranded DNA binding"/>
    <property type="evidence" value="ECO:0007669"/>
    <property type="project" value="TreeGrafter"/>
</dbReference>
<dbReference type="EMBL" id="JAPQKI010000003">
    <property type="protein sequence ID" value="KAJ5109826.1"/>
    <property type="molecule type" value="Genomic_DNA"/>
</dbReference>
<feature type="compositionally biased region" description="Polar residues" evidence="4">
    <location>
        <begin position="95"/>
        <end position="130"/>
    </location>
</feature>
<dbReference type="CDD" id="cd09122">
    <property type="entry name" value="PLDc_Tdp1_1"/>
    <property type="match status" value="1"/>
</dbReference>
<feature type="binding site" evidence="2">
    <location>
        <position position="347"/>
    </location>
    <ligand>
        <name>substrate</name>
    </ligand>
</feature>
<dbReference type="GO" id="GO:0006281">
    <property type="term" value="P:DNA repair"/>
    <property type="evidence" value="ECO:0007669"/>
    <property type="project" value="InterPro"/>
</dbReference>
<proteinExistence type="predicted"/>
<organism evidence="5 6">
    <name type="scientific">Penicillium argentinense</name>
    <dbReference type="NCBI Taxonomy" id="1131581"/>
    <lineage>
        <taxon>Eukaryota</taxon>
        <taxon>Fungi</taxon>
        <taxon>Dikarya</taxon>
        <taxon>Ascomycota</taxon>
        <taxon>Pezizomycotina</taxon>
        <taxon>Eurotiomycetes</taxon>
        <taxon>Eurotiomycetidae</taxon>
        <taxon>Eurotiales</taxon>
        <taxon>Aspergillaceae</taxon>
        <taxon>Penicillium</taxon>
    </lineage>
</organism>
<feature type="region of interest" description="Disordered" evidence="4">
    <location>
        <begin position="21"/>
        <end position="245"/>
    </location>
</feature>
<dbReference type="Pfam" id="PF02809">
    <property type="entry name" value="UIM"/>
    <property type="match status" value="2"/>
</dbReference>
<evidence type="ECO:0000256" key="4">
    <source>
        <dbReference type="SAM" id="MobiDB-lite"/>
    </source>
</evidence>
<accession>A0A9W9G0E8</accession>
<dbReference type="SUPFAM" id="SSF56024">
    <property type="entry name" value="Phospholipase D/nuclease"/>
    <property type="match status" value="2"/>
</dbReference>
<feature type="compositionally biased region" description="Basic and acidic residues" evidence="4">
    <location>
        <begin position="136"/>
        <end position="156"/>
    </location>
</feature>
<dbReference type="GeneID" id="81353944"/>
<dbReference type="PANTHER" id="PTHR12415">
    <property type="entry name" value="TYROSYL-DNA PHOSPHODIESTERASE 1"/>
    <property type="match status" value="1"/>
</dbReference>
<evidence type="ECO:0000256" key="2">
    <source>
        <dbReference type="PIRSR" id="PIRSR610347-2"/>
    </source>
</evidence>
<feature type="compositionally biased region" description="Acidic residues" evidence="4">
    <location>
        <begin position="76"/>
        <end position="86"/>
    </location>
</feature>
<dbReference type="GO" id="GO:0017005">
    <property type="term" value="F:3'-tyrosyl-DNA phosphodiesterase activity"/>
    <property type="evidence" value="ECO:0007669"/>
    <property type="project" value="TreeGrafter"/>
</dbReference>